<accession>A0A9W8YZM8</accession>
<feature type="compositionally biased region" description="Acidic residues" evidence="1">
    <location>
        <begin position="188"/>
        <end position="198"/>
    </location>
</feature>
<dbReference type="PANTHER" id="PTHR35910:SF1">
    <property type="entry name" value="2EXR DOMAIN-CONTAINING PROTEIN"/>
    <property type="match status" value="1"/>
</dbReference>
<evidence type="ECO:0000313" key="4">
    <source>
        <dbReference type="Proteomes" id="UP001140453"/>
    </source>
</evidence>
<protein>
    <recommendedName>
        <fullName evidence="2">2EXR domain-containing protein</fullName>
    </recommendedName>
</protein>
<evidence type="ECO:0000313" key="3">
    <source>
        <dbReference type="EMBL" id="KAJ4394733.1"/>
    </source>
</evidence>
<name>A0A9W8YZM8_9PEZI</name>
<keyword evidence="4" id="KW-1185">Reference proteome</keyword>
<dbReference type="InterPro" id="IPR045518">
    <property type="entry name" value="2EXR"/>
</dbReference>
<feature type="domain" description="2EXR" evidence="2">
    <location>
        <begin position="8"/>
        <end position="96"/>
    </location>
</feature>
<dbReference type="Proteomes" id="UP001140453">
    <property type="component" value="Unassembled WGS sequence"/>
</dbReference>
<evidence type="ECO:0000256" key="1">
    <source>
        <dbReference type="SAM" id="MobiDB-lite"/>
    </source>
</evidence>
<feature type="region of interest" description="Disordered" evidence="1">
    <location>
        <begin position="175"/>
        <end position="200"/>
    </location>
</feature>
<sequence length="296" mass="34247">MEKLQISALPLEIRTEIWTFALLPDPSVYHFDPSDFDVRKEDDFESQPWLIPKRAYPTAMHLCAESRTHALRLMERDPTLRIGLETRPFDPAIDTFWFHKTGPDHPWVTNTSSVIGSRVHTIQRLAIRAGYIRSVEPGKQRVSCWDSFRSHRLHRFVSLRRVDVVMGKAHVRQLSVQTDDGSDAGKAEDEEYEEDEDGAPQCHAFDVPELRVKKWAKKGASAEEAREKVEKARKDVRQVFQRAYERLSQEGSKYEPPMPPEAPGWQDGSQIVFRAVRMARVATYRGRSVRYFKVNI</sequence>
<gene>
    <name evidence="3" type="ORF">N0V93_003952</name>
</gene>
<dbReference type="PANTHER" id="PTHR35910">
    <property type="entry name" value="2EXR DOMAIN-CONTAINING PROTEIN"/>
    <property type="match status" value="1"/>
</dbReference>
<dbReference type="EMBL" id="JAPEVB010000002">
    <property type="protein sequence ID" value="KAJ4394733.1"/>
    <property type="molecule type" value="Genomic_DNA"/>
</dbReference>
<comment type="caution">
    <text evidence="3">The sequence shown here is derived from an EMBL/GenBank/DDBJ whole genome shotgun (WGS) entry which is preliminary data.</text>
</comment>
<organism evidence="3 4">
    <name type="scientific">Gnomoniopsis smithogilvyi</name>
    <dbReference type="NCBI Taxonomy" id="1191159"/>
    <lineage>
        <taxon>Eukaryota</taxon>
        <taxon>Fungi</taxon>
        <taxon>Dikarya</taxon>
        <taxon>Ascomycota</taxon>
        <taxon>Pezizomycotina</taxon>
        <taxon>Sordariomycetes</taxon>
        <taxon>Sordariomycetidae</taxon>
        <taxon>Diaporthales</taxon>
        <taxon>Gnomoniaceae</taxon>
        <taxon>Gnomoniopsis</taxon>
    </lineage>
</organism>
<reference evidence="3" key="1">
    <citation type="submission" date="2022-10" db="EMBL/GenBank/DDBJ databases">
        <title>Tapping the CABI collections for fungal endophytes: first genome assemblies for Collariella, Neodidymelliopsis, Ascochyta clinopodiicola, Didymella pomorum, Didymosphaeria variabile, Neocosmospora piperis and Neocucurbitaria cava.</title>
        <authorList>
            <person name="Hill R."/>
        </authorList>
    </citation>
    <scope>NUCLEOTIDE SEQUENCE</scope>
    <source>
        <strain evidence="3">IMI 355082</strain>
    </source>
</reference>
<evidence type="ECO:0000259" key="2">
    <source>
        <dbReference type="Pfam" id="PF20150"/>
    </source>
</evidence>
<proteinExistence type="predicted"/>
<dbReference type="AlphaFoldDB" id="A0A9W8YZM8"/>
<dbReference type="Pfam" id="PF20150">
    <property type="entry name" value="2EXR"/>
    <property type="match status" value="1"/>
</dbReference>
<dbReference type="OrthoDB" id="3473305at2759"/>